<accession>A0ABP7WI95</accession>
<protein>
    <recommendedName>
        <fullName evidence="4">DNA repair protein</fullName>
    </recommendedName>
</protein>
<name>A0ABP7WI95_9GAMM</name>
<sequence length="466" mass="52591">MGALTEAVVFFKDDNVVKEMFFAEFEAVLDDVVGVPDFAGDEVQAAFVQIEDTLKILGAVFFTISFDTRGRVTGNWNVPLRHLLDHASFGPDLGGGPIKVACRSACPVAWYRRQLWDPEMSSGVTFQKMIAAAERNRLGIISDRSARNTPQSGVADFFKSPINTSSPSAAAEPVAAVGGGKASRPERQLAKEALKRPSGPVFNRKYRAKLLAWRSAENLSLLTQAEAFQVKLEQQGEDLTTQLRERESVIKAQKQHLADLNRRVKEAEAQLGSHKQLVVQKSEEIEALMERGGRDHKQQVAILRAEYAESMERQLKEQALKLAEPIHERERELYARAKEIVDLRRELSILREQNRGLMLNSDNQLLQQMSEKGVVFVAYHPGVEHLVISQEEMPVYLNDPLEFVASRCEVPGGQYHEWLAHYRLPICRHRDANGQYCGETIPKIMRPRLFRPGESDRCHEHSDSLR</sequence>
<evidence type="ECO:0000313" key="3">
    <source>
        <dbReference type="Proteomes" id="UP001500392"/>
    </source>
</evidence>
<keyword evidence="3" id="KW-1185">Reference proteome</keyword>
<keyword evidence="1" id="KW-0175">Coiled coil</keyword>
<comment type="caution">
    <text evidence="2">The sequence shown here is derived from an EMBL/GenBank/DDBJ whole genome shotgun (WGS) entry which is preliminary data.</text>
</comment>
<evidence type="ECO:0000256" key="1">
    <source>
        <dbReference type="SAM" id="Coils"/>
    </source>
</evidence>
<dbReference type="EMBL" id="BAABDM010000001">
    <property type="protein sequence ID" value="GAA4089260.1"/>
    <property type="molecule type" value="Genomic_DNA"/>
</dbReference>
<dbReference type="RefSeq" id="WP_344933057.1">
    <property type="nucleotide sequence ID" value="NZ_BAABDM010000001.1"/>
</dbReference>
<dbReference type="Proteomes" id="UP001500392">
    <property type="component" value="Unassembled WGS sequence"/>
</dbReference>
<proteinExistence type="predicted"/>
<evidence type="ECO:0008006" key="4">
    <source>
        <dbReference type="Google" id="ProtNLM"/>
    </source>
</evidence>
<gene>
    <name evidence="2" type="ORF">GCM10022414_10220</name>
</gene>
<feature type="coiled-coil region" evidence="1">
    <location>
        <begin position="243"/>
        <end position="284"/>
    </location>
</feature>
<evidence type="ECO:0000313" key="2">
    <source>
        <dbReference type="EMBL" id="GAA4089260.1"/>
    </source>
</evidence>
<organism evidence="2 3">
    <name type="scientific">Zhongshania borealis</name>
    <dbReference type="NCBI Taxonomy" id="889488"/>
    <lineage>
        <taxon>Bacteria</taxon>
        <taxon>Pseudomonadati</taxon>
        <taxon>Pseudomonadota</taxon>
        <taxon>Gammaproteobacteria</taxon>
        <taxon>Cellvibrionales</taxon>
        <taxon>Spongiibacteraceae</taxon>
        <taxon>Zhongshania</taxon>
    </lineage>
</organism>
<reference evidence="3" key="1">
    <citation type="journal article" date="2019" name="Int. J. Syst. Evol. Microbiol.">
        <title>The Global Catalogue of Microorganisms (GCM) 10K type strain sequencing project: providing services to taxonomists for standard genome sequencing and annotation.</title>
        <authorList>
            <consortium name="The Broad Institute Genomics Platform"/>
            <consortium name="The Broad Institute Genome Sequencing Center for Infectious Disease"/>
            <person name="Wu L."/>
            <person name="Ma J."/>
        </authorList>
    </citation>
    <scope>NUCLEOTIDE SEQUENCE [LARGE SCALE GENOMIC DNA]</scope>
    <source>
        <strain evidence="3">JCM 17304</strain>
    </source>
</reference>